<keyword evidence="3" id="KW-1185">Reference proteome</keyword>
<dbReference type="Proteomes" id="UP000217790">
    <property type="component" value="Unassembled WGS sequence"/>
</dbReference>
<gene>
    <name evidence="2" type="ORF">ARMGADRAFT_503501</name>
</gene>
<feature type="compositionally biased region" description="Polar residues" evidence="1">
    <location>
        <begin position="415"/>
        <end position="430"/>
    </location>
</feature>
<feature type="compositionally biased region" description="Pro residues" evidence="1">
    <location>
        <begin position="251"/>
        <end position="263"/>
    </location>
</feature>
<organism evidence="2 3">
    <name type="scientific">Armillaria gallica</name>
    <name type="common">Bulbous honey fungus</name>
    <name type="synonym">Armillaria bulbosa</name>
    <dbReference type="NCBI Taxonomy" id="47427"/>
    <lineage>
        <taxon>Eukaryota</taxon>
        <taxon>Fungi</taxon>
        <taxon>Dikarya</taxon>
        <taxon>Basidiomycota</taxon>
        <taxon>Agaricomycotina</taxon>
        <taxon>Agaricomycetes</taxon>
        <taxon>Agaricomycetidae</taxon>
        <taxon>Agaricales</taxon>
        <taxon>Marasmiineae</taxon>
        <taxon>Physalacriaceae</taxon>
        <taxon>Armillaria</taxon>
    </lineage>
</organism>
<name>A0A2H3DW45_ARMGA</name>
<feature type="compositionally biased region" description="Pro residues" evidence="1">
    <location>
        <begin position="487"/>
        <end position="516"/>
    </location>
</feature>
<accession>A0A2H3DW45</accession>
<dbReference type="OMA" id="TPRRLEM"/>
<dbReference type="EMBL" id="KZ293647">
    <property type="protein sequence ID" value="PBK99449.1"/>
    <property type="molecule type" value="Genomic_DNA"/>
</dbReference>
<dbReference type="STRING" id="47427.A0A2H3DW45"/>
<feature type="compositionally biased region" description="Polar residues" evidence="1">
    <location>
        <begin position="272"/>
        <end position="285"/>
    </location>
</feature>
<feature type="compositionally biased region" description="Basic and acidic residues" evidence="1">
    <location>
        <begin position="387"/>
        <end position="399"/>
    </location>
</feature>
<evidence type="ECO:0000256" key="1">
    <source>
        <dbReference type="SAM" id="MobiDB-lite"/>
    </source>
</evidence>
<evidence type="ECO:0000313" key="2">
    <source>
        <dbReference type="EMBL" id="PBK99449.1"/>
    </source>
</evidence>
<protein>
    <submittedName>
        <fullName evidence="2">Uncharacterized protein</fullName>
    </submittedName>
</protein>
<dbReference type="InParanoid" id="A0A2H3DW45"/>
<feature type="compositionally biased region" description="Low complexity" evidence="1">
    <location>
        <begin position="153"/>
        <end position="168"/>
    </location>
</feature>
<sequence>MAPGAPSSTMAGLSTATGGIEQISGESFTKVITGTGDKYTEFLAVGSPPIGLGTPGDVYVDTTPKRHVLYGFTTEWQRWKGPQKKKDSDVLHHPKHPGIVLWATAGKRGWISLEALKKRKQTDTENQILTEQIKADRKIQVSGIPFQAERVQRQPTPSTPQVSQSVSPAIVKSVPRETRRASTGTTSYPSSAFSSLGMWAASLGNDSSDANESPMPQGASISPTYLTFSPMPPPISEGTDSPMSFPLSMPTAPPVHPPAPNAAPPRFDLTKINRSLSSPKSRTNASSSSMPRSFISPVGATPRRLEMSSPSTKVTPKSQRQILDGSPRPKIARASGPPQPSPTGPQRERPISHPPQSSVTQKRKRIQSPVSRTESPRTPPASSSLVRMEHTPVHDEARPRPSKAVKTTHRLFSAVSPSKESASRATTQCSVERKDSQPKKPPAVVIDLTLSDDDDVPVPALSPTAPSPPQKMSSVAPPPSLRLSPTAPTPPPHISPIAPSPPPRVSLEAPSPPPPAASTLEDASLGESDVPMGDDSLAEALELQYPETEESDPPRQYQTDLSDDVIIYGTLGFKAHHLHAIFQTNEVMVCRLCQEDQAIFDRDASFHELANHCEASHSEACHLIVALTPEQTKAWLEIALVA</sequence>
<feature type="compositionally biased region" description="Low complexity" evidence="1">
    <location>
        <begin position="286"/>
        <end position="296"/>
    </location>
</feature>
<feature type="compositionally biased region" description="Polar residues" evidence="1">
    <location>
        <begin position="308"/>
        <end position="321"/>
    </location>
</feature>
<dbReference type="AlphaFoldDB" id="A0A2H3DW45"/>
<dbReference type="OrthoDB" id="3067611at2759"/>
<feature type="region of interest" description="Disordered" evidence="1">
    <location>
        <begin position="232"/>
        <end position="533"/>
    </location>
</feature>
<evidence type="ECO:0000313" key="3">
    <source>
        <dbReference type="Proteomes" id="UP000217790"/>
    </source>
</evidence>
<feature type="compositionally biased region" description="Basic residues" evidence="1">
    <location>
        <begin position="400"/>
        <end position="409"/>
    </location>
</feature>
<feature type="region of interest" description="Disordered" evidence="1">
    <location>
        <begin position="151"/>
        <end position="189"/>
    </location>
</feature>
<reference evidence="3" key="1">
    <citation type="journal article" date="2017" name="Nat. Ecol. Evol.">
        <title>Genome expansion and lineage-specific genetic innovations in the forest pathogenic fungi Armillaria.</title>
        <authorList>
            <person name="Sipos G."/>
            <person name="Prasanna A.N."/>
            <person name="Walter M.C."/>
            <person name="O'Connor E."/>
            <person name="Balint B."/>
            <person name="Krizsan K."/>
            <person name="Kiss B."/>
            <person name="Hess J."/>
            <person name="Varga T."/>
            <person name="Slot J."/>
            <person name="Riley R."/>
            <person name="Boka B."/>
            <person name="Rigling D."/>
            <person name="Barry K."/>
            <person name="Lee J."/>
            <person name="Mihaltcheva S."/>
            <person name="LaButti K."/>
            <person name="Lipzen A."/>
            <person name="Waldron R."/>
            <person name="Moloney N.M."/>
            <person name="Sperisen C."/>
            <person name="Kredics L."/>
            <person name="Vagvoelgyi C."/>
            <person name="Patrignani A."/>
            <person name="Fitzpatrick D."/>
            <person name="Nagy I."/>
            <person name="Doyle S."/>
            <person name="Anderson J.B."/>
            <person name="Grigoriev I.V."/>
            <person name="Gueldener U."/>
            <person name="Muensterkoetter M."/>
            <person name="Nagy L.G."/>
        </authorList>
    </citation>
    <scope>NUCLEOTIDE SEQUENCE [LARGE SCALE GENOMIC DNA]</scope>
    <source>
        <strain evidence="3">Ar21-2</strain>
    </source>
</reference>
<proteinExistence type="predicted"/>